<protein>
    <submittedName>
        <fullName evidence="2">Acyl carrier protein</fullName>
    </submittedName>
</protein>
<organism evidence="2 3">
    <name type="scientific">Candidatus Aquitaenariimonas noxiae</name>
    <dbReference type="NCBI Taxonomy" id="1974741"/>
    <lineage>
        <taxon>Bacteria</taxon>
        <taxon>Pseudomonadati</taxon>
        <taxon>Candidatus Omnitrophota</taxon>
        <taxon>Candidatus Aquitaenariimonas</taxon>
    </lineage>
</organism>
<comment type="caution">
    <text evidence="2">The sequence shown here is derived from an EMBL/GenBank/DDBJ whole genome shotgun (WGS) entry which is preliminary data.</text>
</comment>
<gene>
    <name evidence="2" type="ORF">COS99_08740</name>
</gene>
<proteinExistence type="predicted"/>
<dbReference type="Proteomes" id="UP000230052">
    <property type="component" value="Unassembled WGS sequence"/>
</dbReference>
<evidence type="ECO:0000259" key="1">
    <source>
        <dbReference type="PROSITE" id="PS50075"/>
    </source>
</evidence>
<dbReference type="InterPro" id="IPR036736">
    <property type="entry name" value="ACP-like_sf"/>
</dbReference>
<reference evidence="2 3" key="1">
    <citation type="submission" date="2017-09" db="EMBL/GenBank/DDBJ databases">
        <title>Depth-based differentiation of microbial function through sediment-hosted aquifers and enrichment of novel symbionts in the deep terrestrial subsurface.</title>
        <authorList>
            <person name="Probst A.J."/>
            <person name="Ladd B."/>
            <person name="Jarett J.K."/>
            <person name="Geller-Mcgrath D.E."/>
            <person name="Sieber C.M."/>
            <person name="Emerson J.B."/>
            <person name="Anantharaman K."/>
            <person name="Thomas B.C."/>
            <person name="Malmstrom R."/>
            <person name="Stieglmeier M."/>
            <person name="Klingl A."/>
            <person name="Woyke T."/>
            <person name="Ryan C.M."/>
            <person name="Banfield J.F."/>
        </authorList>
    </citation>
    <scope>NUCLEOTIDE SEQUENCE [LARGE SCALE GENOMIC DNA]</scope>
    <source>
        <strain evidence="2">CG07_land_8_20_14_0_80_42_15</strain>
    </source>
</reference>
<accession>A0A2J0KQV8</accession>
<dbReference type="SUPFAM" id="SSF47336">
    <property type="entry name" value="ACP-like"/>
    <property type="match status" value="1"/>
</dbReference>
<feature type="domain" description="Carrier" evidence="1">
    <location>
        <begin position="1"/>
        <end position="79"/>
    </location>
</feature>
<dbReference type="PROSITE" id="PS50075">
    <property type="entry name" value="CARRIER"/>
    <property type="match status" value="1"/>
</dbReference>
<sequence length="83" mass="9685">MKKDDIRIVVNEIFREIFNDTSINIQDNMTANDIEGWDSLAHIIMIAAIEKKINIKFTLKEVMLLNNISDLLLCVEKKLETRH</sequence>
<dbReference type="InterPro" id="IPR009081">
    <property type="entry name" value="PP-bd_ACP"/>
</dbReference>
<name>A0A2J0KQV8_9BACT</name>
<dbReference type="AlphaFoldDB" id="A0A2J0KQV8"/>
<evidence type="ECO:0000313" key="3">
    <source>
        <dbReference type="Proteomes" id="UP000230052"/>
    </source>
</evidence>
<dbReference type="EMBL" id="PEWV01000078">
    <property type="protein sequence ID" value="PIU40795.1"/>
    <property type="molecule type" value="Genomic_DNA"/>
</dbReference>
<evidence type="ECO:0000313" key="2">
    <source>
        <dbReference type="EMBL" id="PIU40795.1"/>
    </source>
</evidence>
<dbReference type="Gene3D" id="1.10.1200.10">
    <property type="entry name" value="ACP-like"/>
    <property type="match status" value="1"/>
</dbReference>